<dbReference type="NCBIfam" id="NF007904">
    <property type="entry name" value="PRK10613.1"/>
    <property type="match status" value="1"/>
</dbReference>
<dbReference type="OrthoDB" id="6475550at2"/>
<protein>
    <submittedName>
        <fullName evidence="1">Uncharacterized protein</fullName>
    </submittedName>
</protein>
<comment type="caution">
    <text evidence="1">The sequence shown here is derived from an EMBL/GenBank/DDBJ whole genome shotgun (WGS) entry which is preliminary data.</text>
</comment>
<evidence type="ECO:0000313" key="2">
    <source>
        <dbReference type="Proteomes" id="UP000010290"/>
    </source>
</evidence>
<reference evidence="1 2" key="1">
    <citation type="journal article" date="2012" name="BMC Genomics">
        <title>Comparative genomics of bacteria in the genus Providencia isolated from wild Drosophila melanogaster.</title>
        <authorList>
            <person name="Galac M.R."/>
            <person name="Lazzaro B.P."/>
        </authorList>
    </citation>
    <scope>NUCLEOTIDE SEQUENCE [LARGE SCALE GENOMIC DNA]</scope>
    <source>
        <strain evidence="1 2">DSM 19967</strain>
    </source>
</reference>
<dbReference type="PATRIC" id="fig|1141660.3.peg.2006"/>
<organism evidence="1 2">
    <name type="scientific">Providencia sneebia DSM 19967</name>
    <dbReference type="NCBI Taxonomy" id="1141660"/>
    <lineage>
        <taxon>Bacteria</taxon>
        <taxon>Pseudomonadati</taxon>
        <taxon>Pseudomonadota</taxon>
        <taxon>Gammaproteobacteria</taxon>
        <taxon>Enterobacterales</taxon>
        <taxon>Morganellaceae</taxon>
        <taxon>Providencia</taxon>
    </lineage>
</organism>
<dbReference type="RefSeq" id="WP_008915818.1">
    <property type="nucleotide sequence ID" value="NZ_CM001773.1"/>
</dbReference>
<dbReference type="AlphaFoldDB" id="K8W6U8"/>
<dbReference type="InterPro" id="IPR019705">
    <property type="entry name" value="DUF2594"/>
</dbReference>
<accession>K8W6U8</accession>
<name>K8W6U8_9GAMM</name>
<proteinExistence type="predicted"/>
<keyword evidence="2" id="KW-1185">Reference proteome</keyword>
<gene>
    <name evidence="1" type="ORF">OO7_10052</name>
</gene>
<dbReference type="EMBL" id="AKKN01000009">
    <property type="protein sequence ID" value="EKT56274.1"/>
    <property type="molecule type" value="Genomic_DNA"/>
</dbReference>
<dbReference type="Proteomes" id="UP000010290">
    <property type="component" value="Chromosome"/>
</dbReference>
<sequence>MKPDYSTQPDVNTLADEVACIKNLLAHMLKAIGQAEAGKIIVKMQREIESIEDKQQAETYKNTLEQIKAGYRQ</sequence>
<dbReference type="Gene3D" id="1.20.5.5260">
    <property type="match status" value="1"/>
</dbReference>
<evidence type="ECO:0000313" key="1">
    <source>
        <dbReference type="EMBL" id="EKT56274.1"/>
    </source>
</evidence>
<dbReference type="Pfam" id="PF10769">
    <property type="entry name" value="DUF2594"/>
    <property type="match status" value="1"/>
</dbReference>
<dbReference type="HOGENOM" id="CLU_200496_0_0_6"/>